<dbReference type="EMBL" id="OW240917">
    <property type="protein sequence ID" value="CAH2299411.1"/>
    <property type="molecule type" value="Genomic_DNA"/>
</dbReference>
<feature type="non-terminal residue" evidence="2">
    <location>
        <position position="1"/>
    </location>
</feature>
<feature type="region of interest" description="Disordered" evidence="1">
    <location>
        <begin position="1"/>
        <end position="47"/>
    </location>
</feature>
<sequence>RHATSITNQQTPKEQTYGAPTTRHNNPHEERSSHTPNGPLHPLDTPYSLCFPLPTPMAPQAPPERSTTILCQ</sequence>
<keyword evidence="3" id="KW-1185">Reference proteome</keyword>
<feature type="non-terminal residue" evidence="2">
    <location>
        <position position="72"/>
    </location>
</feature>
<name>A0AAD1WCX8_PELCU</name>
<protein>
    <submittedName>
        <fullName evidence="2">Uncharacterized protein</fullName>
    </submittedName>
</protein>
<dbReference type="Proteomes" id="UP001295444">
    <property type="component" value="Chromosome 06"/>
</dbReference>
<evidence type="ECO:0000313" key="3">
    <source>
        <dbReference type="Proteomes" id="UP001295444"/>
    </source>
</evidence>
<feature type="compositionally biased region" description="Polar residues" evidence="1">
    <location>
        <begin position="1"/>
        <end position="24"/>
    </location>
</feature>
<organism evidence="2 3">
    <name type="scientific">Pelobates cultripes</name>
    <name type="common">Western spadefoot toad</name>
    <dbReference type="NCBI Taxonomy" id="61616"/>
    <lineage>
        <taxon>Eukaryota</taxon>
        <taxon>Metazoa</taxon>
        <taxon>Chordata</taxon>
        <taxon>Craniata</taxon>
        <taxon>Vertebrata</taxon>
        <taxon>Euteleostomi</taxon>
        <taxon>Amphibia</taxon>
        <taxon>Batrachia</taxon>
        <taxon>Anura</taxon>
        <taxon>Pelobatoidea</taxon>
        <taxon>Pelobatidae</taxon>
        <taxon>Pelobates</taxon>
    </lineage>
</organism>
<reference evidence="2" key="1">
    <citation type="submission" date="2022-03" db="EMBL/GenBank/DDBJ databases">
        <authorList>
            <person name="Alioto T."/>
            <person name="Alioto T."/>
            <person name="Gomez Garrido J."/>
        </authorList>
    </citation>
    <scope>NUCLEOTIDE SEQUENCE</scope>
</reference>
<accession>A0AAD1WCX8</accession>
<proteinExistence type="predicted"/>
<gene>
    <name evidence="2" type="ORF">PECUL_23A022314</name>
</gene>
<evidence type="ECO:0000313" key="2">
    <source>
        <dbReference type="EMBL" id="CAH2299411.1"/>
    </source>
</evidence>
<dbReference type="AlphaFoldDB" id="A0AAD1WCX8"/>
<evidence type="ECO:0000256" key="1">
    <source>
        <dbReference type="SAM" id="MobiDB-lite"/>
    </source>
</evidence>